<organism evidence="10 11">
    <name type="scientific">Sphingomonas crocodyli</name>
    <dbReference type="NCBI Taxonomy" id="1979270"/>
    <lineage>
        <taxon>Bacteria</taxon>
        <taxon>Pseudomonadati</taxon>
        <taxon>Pseudomonadota</taxon>
        <taxon>Alphaproteobacteria</taxon>
        <taxon>Sphingomonadales</taxon>
        <taxon>Sphingomonadaceae</taxon>
        <taxon>Sphingomonas</taxon>
    </lineage>
</organism>
<dbReference type="OrthoDB" id="9780544at2"/>
<comment type="caution">
    <text evidence="10">The sequence shown here is derived from an EMBL/GenBank/DDBJ whole genome shotgun (WGS) entry which is preliminary data.</text>
</comment>
<dbReference type="Proteomes" id="UP000282971">
    <property type="component" value="Unassembled WGS sequence"/>
</dbReference>
<keyword evidence="5 6" id="KW-0560">Oxidoreductase</keyword>
<dbReference type="Pfam" id="PF02771">
    <property type="entry name" value="Acyl-CoA_dh_N"/>
    <property type="match status" value="1"/>
</dbReference>
<evidence type="ECO:0000256" key="3">
    <source>
        <dbReference type="ARBA" id="ARBA00022630"/>
    </source>
</evidence>
<evidence type="ECO:0000259" key="9">
    <source>
        <dbReference type="Pfam" id="PF02771"/>
    </source>
</evidence>
<keyword evidence="3 6" id="KW-0285">Flavoprotein</keyword>
<dbReference type="InterPro" id="IPR013786">
    <property type="entry name" value="AcylCoA_DH/ox_N"/>
</dbReference>
<evidence type="ECO:0000313" key="10">
    <source>
        <dbReference type="EMBL" id="RVT94488.1"/>
    </source>
</evidence>
<dbReference type="EMBL" id="SACN01000001">
    <property type="protein sequence ID" value="RVT94488.1"/>
    <property type="molecule type" value="Genomic_DNA"/>
</dbReference>
<dbReference type="InterPro" id="IPR046373">
    <property type="entry name" value="Acyl-CoA_Oxase/DH_mid-dom_sf"/>
</dbReference>
<evidence type="ECO:0000259" key="8">
    <source>
        <dbReference type="Pfam" id="PF02770"/>
    </source>
</evidence>
<evidence type="ECO:0000256" key="4">
    <source>
        <dbReference type="ARBA" id="ARBA00022827"/>
    </source>
</evidence>
<dbReference type="GO" id="GO:0016627">
    <property type="term" value="F:oxidoreductase activity, acting on the CH-CH group of donors"/>
    <property type="evidence" value="ECO:0007669"/>
    <property type="project" value="InterPro"/>
</dbReference>
<dbReference type="Pfam" id="PF00441">
    <property type="entry name" value="Acyl-CoA_dh_1"/>
    <property type="match status" value="1"/>
</dbReference>
<dbReference type="InterPro" id="IPR052161">
    <property type="entry name" value="Mycobact_Acyl-CoA_DH"/>
</dbReference>
<dbReference type="GO" id="GO:0005886">
    <property type="term" value="C:plasma membrane"/>
    <property type="evidence" value="ECO:0007669"/>
    <property type="project" value="TreeGrafter"/>
</dbReference>
<evidence type="ECO:0000259" key="7">
    <source>
        <dbReference type="Pfam" id="PF00441"/>
    </source>
</evidence>
<dbReference type="SUPFAM" id="SSF47203">
    <property type="entry name" value="Acyl-CoA dehydrogenase C-terminal domain-like"/>
    <property type="match status" value="1"/>
</dbReference>
<feature type="domain" description="Acyl-CoA dehydrogenase/oxidase N-terminal" evidence="9">
    <location>
        <begin position="7"/>
        <end position="120"/>
    </location>
</feature>
<dbReference type="SUPFAM" id="SSF56645">
    <property type="entry name" value="Acyl-CoA dehydrogenase NM domain-like"/>
    <property type="match status" value="1"/>
</dbReference>
<keyword evidence="11" id="KW-1185">Reference proteome</keyword>
<sequence>MKIIDSAELDAFREEVRDWLADNVPKEPRPHDGAAMRDFDLAWQRRQYDGGWAGISWPKDYGGRGASVLETLIWHEEYARANGPVSGSMFVALSHAGPTLINSGNEAQKQRYLPAILKGEENWCQGFSEPGAGSDLSALKCRAVIDGDHLVVNGTKIWTTYGHLAKQQELLVRTDPDLPRHKGISWVICDMETPGVEVRPIKAMSGLTHFAQTFYDDVRIPLSNVVGEVNGGWKVAMTTLGFERGTGTVPHQIELSKRTDDMIAEAKAKGLLDDATGADLATLKAEVAALRSLTVAQISRGMSEAVPGAEGNIVALHFAELTRRVNGYALELFGPSALERHGMPDYPLEYLECFKWGIGGGTNEIRRNAIGERVLGLPKGPSAR</sequence>
<dbReference type="Gene3D" id="1.10.540.10">
    <property type="entry name" value="Acyl-CoA dehydrogenase/oxidase, N-terminal domain"/>
    <property type="match status" value="1"/>
</dbReference>
<proteinExistence type="inferred from homology"/>
<dbReference type="AlphaFoldDB" id="A0A437MA33"/>
<protein>
    <submittedName>
        <fullName evidence="10">Acyl-CoA dehydrogenase</fullName>
    </submittedName>
</protein>
<comment type="cofactor">
    <cofactor evidence="1 6">
        <name>FAD</name>
        <dbReference type="ChEBI" id="CHEBI:57692"/>
    </cofactor>
</comment>
<dbReference type="InterPro" id="IPR036250">
    <property type="entry name" value="AcylCo_DH-like_C"/>
</dbReference>
<evidence type="ECO:0000256" key="1">
    <source>
        <dbReference type="ARBA" id="ARBA00001974"/>
    </source>
</evidence>
<evidence type="ECO:0000256" key="2">
    <source>
        <dbReference type="ARBA" id="ARBA00009347"/>
    </source>
</evidence>
<dbReference type="PANTHER" id="PTHR43292">
    <property type="entry name" value="ACYL-COA DEHYDROGENASE"/>
    <property type="match status" value="1"/>
</dbReference>
<dbReference type="InterPro" id="IPR009100">
    <property type="entry name" value="AcylCoA_DH/oxidase_NM_dom_sf"/>
</dbReference>
<dbReference type="InterPro" id="IPR009075">
    <property type="entry name" value="AcylCo_DH/oxidase_C"/>
</dbReference>
<dbReference type="RefSeq" id="WP_127744031.1">
    <property type="nucleotide sequence ID" value="NZ_SACN01000001.1"/>
</dbReference>
<comment type="similarity">
    <text evidence="2 6">Belongs to the acyl-CoA dehydrogenase family.</text>
</comment>
<dbReference type="Gene3D" id="1.20.140.10">
    <property type="entry name" value="Butyryl-CoA Dehydrogenase, subunit A, domain 3"/>
    <property type="match status" value="1"/>
</dbReference>
<gene>
    <name evidence="10" type="ORF">EOD43_11825</name>
</gene>
<feature type="domain" description="Acyl-CoA oxidase/dehydrogenase middle" evidence="8">
    <location>
        <begin position="124"/>
        <end position="209"/>
    </location>
</feature>
<dbReference type="GO" id="GO:0050660">
    <property type="term" value="F:flavin adenine dinucleotide binding"/>
    <property type="evidence" value="ECO:0007669"/>
    <property type="project" value="InterPro"/>
</dbReference>
<dbReference type="Gene3D" id="2.40.110.10">
    <property type="entry name" value="Butyryl-CoA Dehydrogenase, subunit A, domain 2"/>
    <property type="match status" value="1"/>
</dbReference>
<dbReference type="InterPro" id="IPR037069">
    <property type="entry name" value="AcylCoA_DH/ox_N_sf"/>
</dbReference>
<evidence type="ECO:0000256" key="6">
    <source>
        <dbReference type="RuleBase" id="RU362125"/>
    </source>
</evidence>
<name>A0A437MA33_9SPHN</name>
<accession>A0A437MA33</accession>
<evidence type="ECO:0000313" key="11">
    <source>
        <dbReference type="Proteomes" id="UP000282971"/>
    </source>
</evidence>
<dbReference type="InterPro" id="IPR006091">
    <property type="entry name" value="Acyl-CoA_Oxase/DH_mid-dom"/>
</dbReference>
<dbReference type="Pfam" id="PF02770">
    <property type="entry name" value="Acyl-CoA_dh_M"/>
    <property type="match status" value="1"/>
</dbReference>
<keyword evidence="4 6" id="KW-0274">FAD</keyword>
<reference evidence="10 11" key="1">
    <citation type="submission" date="2019-01" db="EMBL/GenBank/DDBJ databases">
        <authorList>
            <person name="Chen W.-M."/>
        </authorList>
    </citation>
    <scope>NUCLEOTIDE SEQUENCE [LARGE SCALE GENOMIC DNA]</scope>
    <source>
        <strain evidence="10 11">CCP-7</strain>
    </source>
</reference>
<feature type="domain" description="Acyl-CoA dehydrogenase/oxidase C-terminal" evidence="7">
    <location>
        <begin position="230"/>
        <end position="375"/>
    </location>
</feature>
<evidence type="ECO:0000256" key="5">
    <source>
        <dbReference type="ARBA" id="ARBA00023002"/>
    </source>
</evidence>
<dbReference type="PANTHER" id="PTHR43292:SF4">
    <property type="entry name" value="ACYL-COA DEHYDROGENASE FADE34"/>
    <property type="match status" value="1"/>
</dbReference>